<sequence>MQAEAASVAAAVAVAAGVARLEFPKMRTEGRWGDRPATAIEQGRLQPCHVLTQ</sequence>
<reference evidence="1" key="1">
    <citation type="submission" date="2022-12" db="EMBL/GenBank/DDBJ databases">
        <authorList>
            <person name="Alioto T."/>
            <person name="Alioto T."/>
            <person name="Gomez Garrido J."/>
        </authorList>
    </citation>
    <scope>NUCLEOTIDE SEQUENCE</scope>
</reference>
<gene>
    <name evidence="1" type="ORF">PODLI_1B021979</name>
</gene>
<protein>
    <submittedName>
        <fullName evidence="1">Uncharacterized protein</fullName>
    </submittedName>
</protein>
<keyword evidence="2" id="KW-1185">Reference proteome</keyword>
<dbReference type="EMBL" id="OX395135">
    <property type="protein sequence ID" value="CAI5786246.1"/>
    <property type="molecule type" value="Genomic_DNA"/>
</dbReference>
<dbReference type="Proteomes" id="UP001178461">
    <property type="component" value="Chromosome 10"/>
</dbReference>
<name>A0AA35KXS9_9SAUR</name>
<evidence type="ECO:0000313" key="1">
    <source>
        <dbReference type="EMBL" id="CAI5786246.1"/>
    </source>
</evidence>
<proteinExistence type="predicted"/>
<organism evidence="1 2">
    <name type="scientific">Podarcis lilfordi</name>
    <name type="common">Lilford's wall lizard</name>
    <dbReference type="NCBI Taxonomy" id="74358"/>
    <lineage>
        <taxon>Eukaryota</taxon>
        <taxon>Metazoa</taxon>
        <taxon>Chordata</taxon>
        <taxon>Craniata</taxon>
        <taxon>Vertebrata</taxon>
        <taxon>Euteleostomi</taxon>
        <taxon>Lepidosauria</taxon>
        <taxon>Squamata</taxon>
        <taxon>Bifurcata</taxon>
        <taxon>Unidentata</taxon>
        <taxon>Episquamata</taxon>
        <taxon>Laterata</taxon>
        <taxon>Lacertibaenia</taxon>
        <taxon>Lacertidae</taxon>
        <taxon>Podarcis</taxon>
    </lineage>
</organism>
<evidence type="ECO:0000313" key="2">
    <source>
        <dbReference type="Proteomes" id="UP001178461"/>
    </source>
</evidence>
<accession>A0AA35KXS9</accession>
<dbReference type="AlphaFoldDB" id="A0AA35KXS9"/>